<dbReference type="EMBL" id="MT144876">
    <property type="protein sequence ID" value="QJI00798.1"/>
    <property type="molecule type" value="Genomic_DNA"/>
</dbReference>
<proteinExistence type="predicted"/>
<reference evidence="1" key="1">
    <citation type="submission" date="2020-03" db="EMBL/GenBank/DDBJ databases">
        <title>The deep terrestrial virosphere.</title>
        <authorList>
            <person name="Holmfeldt K."/>
            <person name="Nilsson E."/>
            <person name="Simone D."/>
            <person name="Lopez-Fernandez M."/>
            <person name="Wu X."/>
            <person name="de Brujin I."/>
            <person name="Lundin D."/>
            <person name="Andersson A."/>
            <person name="Bertilsson S."/>
            <person name="Dopson M."/>
        </authorList>
    </citation>
    <scope>NUCLEOTIDE SEQUENCE</scope>
    <source>
        <strain evidence="1">TM448B02115</strain>
    </source>
</reference>
<sequence length="139" mass="15424">MKTKEEAKANLEASIGYIPDRYRTGVSRADWATPAGSDQAEKNFADSMSKVIASKRRQANVKKVSNAEWQALARDKGGAVIGERIRGALEKQSARWSPIYDRVVADIGRLPPRTVDFRSNINNRVVGTVEAWKKHSGKL</sequence>
<name>A0A6M3XU39_9ZZZZ</name>
<protein>
    <submittedName>
        <fullName evidence="1">Uncharacterized protein</fullName>
    </submittedName>
</protein>
<accession>A0A6M3XU39</accession>
<evidence type="ECO:0000313" key="1">
    <source>
        <dbReference type="EMBL" id="QJI00798.1"/>
    </source>
</evidence>
<dbReference type="AlphaFoldDB" id="A0A6M3XU39"/>
<organism evidence="1">
    <name type="scientific">viral metagenome</name>
    <dbReference type="NCBI Taxonomy" id="1070528"/>
    <lineage>
        <taxon>unclassified sequences</taxon>
        <taxon>metagenomes</taxon>
        <taxon>organismal metagenomes</taxon>
    </lineage>
</organism>
<gene>
    <name evidence="1" type="ORF">TM448B02115_0016</name>
</gene>